<keyword evidence="1" id="KW-0472">Membrane</keyword>
<dbReference type="PANTHER" id="PTHR35342">
    <property type="entry name" value="TRICARBOXYLIC TRANSPORT PROTEIN"/>
    <property type="match status" value="1"/>
</dbReference>
<feature type="transmembrane region" description="Helical" evidence="1">
    <location>
        <begin position="109"/>
        <end position="131"/>
    </location>
</feature>
<dbReference type="EMBL" id="WBOS01000014">
    <property type="protein sequence ID" value="KAB2330470.1"/>
    <property type="molecule type" value="Genomic_DNA"/>
</dbReference>
<feature type="transmembrane region" description="Helical" evidence="1">
    <location>
        <begin position="415"/>
        <end position="444"/>
    </location>
</feature>
<dbReference type="PANTHER" id="PTHR35342:SF5">
    <property type="entry name" value="TRICARBOXYLIC TRANSPORT PROTEIN"/>
    <property type="match status" value="1"/>
</dbReference>
<evidence type="ECO:0000256" key="1">
    <source>
        <dbReference type="SAM" id="Phobius"/>
    </source>
</evidence>
<keyword evidence="4" id="KW-1185">Reference proteome</keyword>
<evidence type="ECO:0000313" key="4">
    <source>
        <dbReference type="Proteomes" id="UP000481030"/>
    </source>
</evidence>
<feature type="transmembrane region" description="Helical" evidence="1">
    <location>
        <begin position="138"/>
        <end position="163"/>
    </location>
</feature>
<feature type="transmembrane region" description="Helical" evidence="1">
    <location>
        <begin position="356"/>
        <end position="379"/>
    </location>
</feature>
<feature type="transmembrane region" description="Helical" evidence="1">
    <location>
        <begin position="20"/>
        <end position="49"/>
    </location>
</feature>
<feature type="transmembrane region" description="Helical" evidence="1">
    <location>
        <begin position="391"/>
        <end position="409"/>
    </location>
</feature>
<sequence length="507" mass="52856">MDTFQMLLYGFLEAISIQNLLAALIGSVLGIIIGAIPGLGSALGVALLLPLTFGMDPVTGVIMLAAVYYGCMYGGAYSAILINIPGDSAAITTAFDGYPLTQKGKAGKALFTANLSSFVGGTIGIIALTFLGPLLADFGLAFGPAEVALVILLALCSVGWLLGESPSKGIAATVLGIILATVGVDIISGQARFAFGSENLLSGLALVPMVIGMFGFSQVLTMAATKLNVGKNTKKLTIKESIPNKKDIKRSIFPWVRSSTLSTFLGVLPGAGATTAGLLSYVLEKRIGKNKKEMGKGAIEGVAAAEAGNNAASVGAFVPLLSLGIPGSATTAILLGGLIMWGLDPGPLLFQSNPDFVWGLISSMYIGNILSLIAGLALIPILMKIILVPNSLMVPIITVVCIVGSYSVNNNMFDVWIMILAGVIAFILQSNNYPIAPLLLAFVLTPRLEMSARQALNISNGNLDIFVGSTISIVTLLLITFFIMAPLILNLFKSRKRDGEDMSSFKS</sequence>
<feature type="transmembrane region" description="Helical" evidence="1">
    <location>
        <begin position="465"/>
        <end position="489"/>
    </location>
</feature>
<feature type="transmembrane region" description="Helical" evidence="1">
    <location>
        <begin position="61"/>
        <end position="82"/>
    </location>
</feature>
<dbReference type="AlphaFoldDB" id="A0A6L3V0A1"/>
<feature type="transmembrane region" description="Helical" evidence="1">
    <location>
        <begin position="261"/>
        <end position="283"/>
    </location>
</feature>
<feature type="transmembrane region" description="Helical" evidence="1">
    <location>
        <begin position="200"/>
        <end position="220"/>
    </location>
</feature>
<organism evidence="3 4">
    <name type="scientific">Cytobacillus depressus</name>
    <dbReference type="NCBI Taxonomy" id="1602942"/>
    <lineage>
        <taxon>Bacteria</taxon>
        <taxon>Bacillati</taxon>
        <taxon>Bacillota</taxon>
        <taxon>Bacilli</taxon>
        <taxon>Bacillales</taxon>
        <taxon>Bacillaceae</taxon>
        <taxon>Cytobacillus</taxon>
    </lineage>
</organism>
<gene>
    <name evidence="3" type="ORF">F7731_20060</name>
</gene>
<dbReference type="Proteomes" id="UP000481030">
    <property type="component" value="Unassembled WGS sequence"/>
</dbReference>
<reference evidence="3 4" key="1">
    <citation type="journal article" date="2016" name="Antonie Van Leeuwenhoek">
        <title>Bacillus depressus sp. nov., isolated from soil of a sunflower field.</title>
        <authorList>
            <person name="Wei X."/>
            <person name="Xin D."/>
            <person name="Xin Y."/>
            <person name="Zhang H."/>
            <person name="Wang T."/>
            <person name="Zhang J."/>
        </authorList>
    </citation>
    <scope>NUCLEOTIDE SEQUENCE [LARGE SCALE GENOMIC DNA]</scope>
    <source>
        <strain evidence="3 4">BZ1</strain>
    </source>
</reference>
<comment type="caution">
    <text evidence="3">The sequence shown here is derived from an EMBL/GenBank/DDBJ whole genome shotgun (WGS) entry which is preliminary data.</text>
</comment>
<dbReference type="InterPro" id="IPR002823">
    <property type="entry name" value="DUF112_TM"/>
</dbReference>
<keyword evidence="1" id="KW-1133">Transmembrane helix</keyword>
<protein>
    <submittedName>
        <fullName evidence="3">Tricarboxylate transporter</fullName>
    </submittedName>
</protein>
<dbReference type="Pfam" id="PF01970">
    <property type="entry name" value="TctA"/>
    <property type="match status" value="1"/>
</dbReference>
<dbReference type="OrthoDB" id="9781349at2"/>
<feature type="transmembrane region" description="Helical" evidence="1">
    <location>
        <begin position="320"/>
        <end position="341"/>
    </location>
</feature>
<proteinExistence type="predicted"/>
<feature type="domain" description="DUF112" evidence="2">
    <location>
        <begin position="20"/>
        <end position="440"/>
    </location>
</feature>
<accession>A0A6L3V0A1</accession>
<evidence type="ECO:0000313" key="3">
    <source>
        <dbReference type="EMBL" id="KAB2330470.1"/>
    </source>
</evidence>
<keyword evidence="1" id="KW-0812">Transmembrane</keyword>
<evidence type="ECO:0000259" key="2">
    <source>
        <dbReference type="Pfam" id="PF01970"/>
    </source>
</evidence>
<feature type="transmembrane region" description="Helical" evidence="1">
    <location>
        <begin position="169"/>
        <end position="188"/>
    </location>
</feature>
<name>A0A6L3V0A1_9BACI</name>
<dbReference type="RefSeq" id="WP_151536569.1">
    <property type="nucleotide sequence ID" value="NZ_WBOS01000014.1"/>
</dbReference>